<feature type="region of interest" description="Disordered" evidence="1">
    <location>
        <begin position="93"/>
        <end position="120"/>
    </location>
</feature>
<gene>
    <name evidence="2" type="ORF">E6P09_16000</name>
</gene>
<evidence type="ECO:0000313" key="3">
    <source>
        <dbReference type="Proteomes" id="UP000299011"/>
    </source>
</evidence>
<evidence type="ECO:0000256" key="1">
    <source>
        <dbReference type="SAM" id="MobiDB-lite"/>
    </source>
</evidence>
<dbReference type="SUPFAM" id="SSF46785">
    <property type="entry name" value="Winged helix' DNA-binding domain"/>
    <property type="match status" value="1"/>
</dbReference>
<feature type="region of interest" description="Disordered" evidence="1">
    <location>
        <begin position="1"/>
        <end position="23"/>
    </location>
</feature>
<dbReference type="InterPro" id="IPR036388">
    <property type="entry name" value="WH-like_DNA-bd_sf"/>
</dbReference>
<dbReference type="GeneID" id="71760052"/>
<dbReference type="Gene3D" id="1.10.10.10">
    <property type="entry name" value="Winged helix-like DNA-binding domain superfamily/Winged helix DNA-binding domain"/>
    <property type="match status" value="1"/>
</dbReference>
<feature type="compositionally biased region" description="Basic and acidic residues" evidence="1">
    <location>
        <begin position="108"/>
        <end position="120"/>
    </location>
</feature>
<accession>A0A4P8P859</accession>
<dbReference type="RefSeq" id="WP_081603740.1">
    <property type="nucleotide sequence ID" value="NC_017944.1"/>
</dbReference>
<name>A0A4P8P859_HALMT</name>
<geneLocation type="plasmid" evidence="2 3">
    <name>pHME505</name>
</geneLocation>
<proteinExistence type="predicted"/>
<protein>
    <submittedName>
        <fullName evidence="2">MarR family transcriptional regulator</fullName>
    </submittedName>
</protein>
<feature type="compositionally biased region" description="Basic and acidic residues" evidence="1">
    <location>
        <begin position="1"/>
        <end position="10"/>
    </location>
</feature>
<dbReference type="Proteomes" id="UP000299011">
    <property type="component" value="Plasmid pHME505"/>
</dbReference>
<organism evidence="2 3">
    <name type="scientific">Haloferax mediterranei (strain ATCC 33500 / DSM 1411 / JCM 8866 / NBRC 14739 / NCIMB 2177 / R-4)</name>
    <name type="common">Halobacterium mediterranei</name>
    <dbReference type="NCBI Taxonomy" id="523841"/>
    <lineage>
        <taxon>Archaea</taxon>
        <taxon>Methanobacteriati</taxon>
        <taxon>Methanobacteriota</taxon>
        <taxon>Stenosarchaea group</taxon>
        <taxon>Halobacteria</taxon>
        <taxon>Halobacteriales</taxon>
        <taxon>Haloferacaceae</taxon>
        <taxon>Haloferax</taxon>
    </lineage>
</organism>
<reference evidence="2 3" key="1">
    <citation type="submission" date="2019-04" db="EMBL/GenBank/DDBJ databases">
        <title>Methylomes of two halophilic Archaea, Haloarcula marismortui and Haloferax mediterranei.</title>
        <authorList>
            <person name="DasSarma S."/>
            <person name="DasSarma P."/>
            <person name="DasSarma S."/>
            <person name="Fomenkov A."/>
            <person name="Vincze T."/>
            <person name="Anton B.P."/>
            <person name="Roberts R.J."/>
        </authorList>
    </citation>
    <scope>NUCLEOTIDE SEQUENCE [LARGE SCALE GENOMIC DNA]</scope>
    <source>
        <strain evidence="3">ATCC 33500 / DSM 1411 / JCM 8866 / NBRC 14739 / NCIMB 2177 / R-4</strain>
        <plasmid evidence="2 3">pHME505</plasmid>
    </source>
</reference>
<dbReference type="AlphaFoldDB" id="A0A4P8P859"/>
<dbReference type="InterPro" id="IPR036390">
    <property type="entry name" value="WH_DNA-bd_sf"/>
</dbReference>
<dbReference type="EMBL" id="CP039140">
    <property type="protein sequence ID" value="QCQ77086.1"/>
    <property type="molecule type" value="Genomic_DNA"/>
</dbReference>
<sequence length="120" mass="13592">MPISDDRFETINDGNDSPSPGTNAYKILSFLEQNAHQAFTQGEIVERTSVKSGSVGPTLVRLRERGRVEHRGKYWRVSDHVLSLDAAANHADAVAASREEEPFEYDEWQEHAVDPRKQRD</sequence>
<feature type="compositionally biased region" description="Polar residues" evidence="1">
    <location>
        <begin position="12"/>
        <end position="22"/>
    </location>
</feature>
<evidence type="ECO:0000313" key="2">
    <source>
        <dbReference type="EMBL" id="QCQ77086.1"/>
    </source>
</evidence>
<keyword evidence="2" id="KW-0614">Plasmid</keyword>